<dbReference type="AlphaFoldDB" id="A0A7K2IMY7"/>
<evidence type="ECO:0000256" key="5">
    <source>
        <dbReference type="RuleBase" id="RU004516"/>
    </source>
</evidence>
<sequence>MRVWIAGAGHGRGAVLEEKDALIPVVDHGVTVGDGVFETVRARNGRPFALTRHLKRLARSATGLGMDEPDLELIADGVARALEANAEVTDARVRITVTDGTGPLGSGRGEGEQTMIVAMSPFPGIAPHTTVALAPWPRNEFGALAGLKTTSYADNVRALAYASERGASEAIFRNISGNLCEGTGSNVFVVLDGRLVTPPLSAGPLAGITRELVLEWFGGEEEDVPMERLPEITEAFLTSTGRDVQPILAIDDRTVSAEPGPITLKAMAVFAERSADDQDP</sequence>
<accession>A0A7K2IMY7</accession>
<name>A0A7K2IMY7_9ACTN</name>
<gene>
    <name evidence="6" type="ORF">GTW20_03475</name>
</gene>
<dbReference type="OMA" id="MSRIAYV"/>
<dbReference type="Proteomes" id="UP000467124">
    <property type="component" value="Unassembled WGS sequence"/>
</dbReference>
<dbReference type="CDD" id="cd00449">
    <property type="entry name" value="PLPDE_IV"/>
    <property type="match status" value="1"/>
</dbReference>
<dbReference type="RefSeq" id="WP_014913098.1">
    <property type="nucleotide sequence ID" value="NZ_JBEYGF010000013.1"/>
</dbReference>
<comment type="caution">
    <text evidence="6">The sequence shown here is derived from an EMBL/GenBank/DDBJ whole genome shotgun (WGS) entry which is preliminary data.</text>
</comment>
<evidence type="ECO:0000256" key="4">
    <source>
        <dbReference type="RuleBase" id="RU004106"/>
    </source>
</evidence>
<comment type="cofactor">
    <cofactor evidence="1 5">
        <name>pyridoxal 5'-phosphate</name>
        <dbReference type="ChEBI" id="CHEBI:597326"/>
    </cofactor>
</comment>
<dbReference type="PANTHER" id="PTHR42743">
    <property type="entry name" value="AMINO-ACID AMINOTRANSFERASE"/>
    <property type="match status" value="1"/>
</dbReference>
<keyword evidence="3 5" id="KW-0663">Pyridoxal phosphate</keyword>
<dbReference type="InterPro" id="IPR043132">
    <property type="entry name" value="BCAT-like_C"/>
</dbReference>
<dbReference type="Pfam" id="PF01063">
    <property type="entry name" value="Aminotran_4"/>
    <property type="match status" value="1"/>
</dbReference>
<dbReference type="GO" id="GO:0046394">
    <property type="term" value="P:carboxylic acid biosynthetic process"/>
    <property type="evidence" value="ECO:0007669"/>
    <property type="project" value="UniProtKB-ARBA"/>
</dbReference>
<evidence type="ECO:0000313" key="6">
    <source>
        <dbReference type="EMBL" id="MYR31351.1"/>
    </source>
</evidence>
<dbReference type="SUPFAM" id="SSF56752">
    <property type="entry name" value="D-aminoacid aminotransferase-like PLP-dependent enzymes"/>
    <property type="match status" value="1"/>
</dbReference>
<comment type="similarity">
    <text evidence="2 4">Belongs to the class-IV pyridoxal-phosphate-dependent aminotransferase family.</text>
</comment>
<protein>
    <submittedName>
        <fullName evidence="6">4-amino-4-deoxychorismate lyase</fullName>
    </submittedName>
</protein>
<dbReference type="InterPro" id="IPR050571">
    <property type="entry name" value="Class-IV_PLP-Dep_Aminotrnsfr"/>
</dbReference>
<dbReference type="InterPro" id="IPR043131">
    <property type="entry name" value="BCAT-like_N"/>
</dbReference>
<dbReference type="InterPro" id="IPR018300">
    <property type="entry name" value="Aminotrans_IV_CS"/>
</dbReference>
<evidence type="ECO:0000256" key="3">
    <source>
        <dbReference type="ARBA" id="ARBA00022898"/>
    </source>
</evidence>
<evidence type="ECO:0000313" key="7">
    <source>
        <dbReference type="Proteomes" id="UP000467124"/>
    </source>
</evidence>
<proteinExistence type="inferred from homology"/>
<dbReference type="Gene3D" id="3.20.10.10">
    <property type="entry name" value="D-amino Acid Aminotransferase, subunit A, domain 2"/>
    <property type="match status" value="1"/>
</dbReference>
<evidence type="ECO:0000256" key="2">
    <source>
        <dbReference type="ARBA" id="ARBA00009320"/>
    </source>
</evidence>
<keyword evidence="6" id="KW-0456">Lyase</keyword>
<dbReference type="InterPro" id="IPR036038">
    <property type="entry name" value="Aminotransferase-like"/>
</dbReference>
<dbReference type="EMBL" id="WWHY01000001">
    <property type="protein sequence ID" value="MYR31351.1"/>
    <property type="molecule type" value="Genomic_DNA"/>
</dbReference>
<reference evidence="6 7" key="1">
    <citation type="journal article" date="2019" name="Nat. Commun.">
        <title>The antimicrobial potential of Streptomyces from insect microbiomes.</title>
        <authorList>
            <person name="Chevrette M.G."/>
            <person name="Carlson C.M."/>
            <person name="Ortega H.E."/>
            <person name="Thomas C."/>
            <person name="Ananiev G.E."/>
            <person name="Barns K.J."/>
            <person name="Book A.J."/>
            <person name="Cagnazzo J."/>
            <person name="Carlos C."/>
            <person name="Flanigan W."/>
            <person name="Grubbs K.J."/>
            <person name="Horn H.A."/>
            <person name="Hoffmann F.M."/>
            <person name="Klassen J.L."/>
            <person name="Knack J.J."/>
            <person name="Lewin G.R."/>
            <person name="McDonald B.R."/>
            <person name="Muller L."/>
            <person name="Melo W.G.P."/>
            <person name="Pinto-Tomas A.A."/>
            <person name="Schmitz A."/>
            <person name="Wendt-Pienkowski E."/>
            <person name="Wildman S."/>
            <person name="Zhao M."/>
            <person name="Zhang F."/>
            <person name="Bugni T.S."/>
            <person name="Andes D.R."/>
            <person name="Pupo M.T."/>
            <person name="Currie C.R."/>
        </authorList>
    </citation>
    <scope>NUCLEOTIDE SEQUENCE [LARGE SCALE GENOMIC DNA]</scope>
    <source>
        <strain evidence="6 7">SID5840</strain>
    </source>
</reference>
<organism evidence="6 7">
    <name type="scientific">Nocardiopsis alba</name>
    <dbReference type="NCBI Taxonomy" id="53437"/>
    <lineage>
        <taxon>Bacteria</taxon>
        <taxon>Bacillati</taxon>
        <taxon>Actinomycetota</taxon>
        <taxon>Actinomycetes</taxon>
        <taxon>Streptosporangiales</taxon>
        <taxon>Nocardiopsidaceae</taxon>
        <taxon>Nocardiopsis</taxon>
    </lineage>
</organism>
<dbReference type="PANTHER" id="PTHR42743:SF11">
    <property type="entry name" value="AMINODEOXYCHORISMATE LYASE"/>
    <property type="match status" value="1"/>
</dbReference>
<dbReference type="PROSITE" id="PS00770">
    <property type="entry name" value="AA_TRANSFER_CLASS_4"/>
    <property type="match status" value="1"/>
</dbReference>
<dbReference type="GO" id="GO:0016829">
    <property type="term" value="F:lyase activity"/>
    <property type="evidence" value="ECO:0007669"/>
    <property type="project" value="UniProtKB-KW"/>
</dbReference>
<dbReference type="GO" id="GO:0005829">
    <property type="term" value="C:cytosol"/>
    <property type="evidence" value="ECO:0007669"/>
    <property type="project" value="TreeGrafter"/>
</dbReference>
<dbReference type="Gene3D" id="3.30.470.10">
    <property type="match status" value="1"/>
</dbReference>
<evidence type="ECO:0000256" key="1">
    <source>
        <dbReference type="ARBA" id="ARBA00001933"/>
    </source>
</evidence>
<dbReference type="InterPro" id="IPR001544">
    <property type="entry name" value="Aminotrans_IV"/>
</dbReference>